<evidence type="ECO:0000256" key="7">
    <source>
        <dbReference type="SAM" id="MobiDB-lite"/>
    </source>
</evidence>
<keyword evidence="3" id="KW-0813">Transport</keyword>
<evidence type="ECO:0000256" key="4">
    <source>
        <dbReference type="ARBA" id="ARBA00022753"/>
    </source>
</evidence>
<dbReference type="InterPro" id="IPR037202">
    <property type="entry name" value="ESCRT_assembly_dom"/>
</dbReference>
<evidence type="ECO:0000259" key="8">
    <source>
        <dbReference type="PROSITE" id="PS51322"/>
    </source>
</evidence>
<protein>
    <recommendedName>
        <fullName evidence="8">UEV domain-containing protein</fullName>
    </recommendedName>
</protein>
<dbReference type="PANTHER" id="PTHR23306:SF3">
    <property type="entry name" value="TUMOR SUPPRESSOR PROTEIN 101"/>
    <property type="match status" value="1"/>
</dbReference>
<keyword evidence="10" id="KW-1185">Reference proteome</keyword>
<dbReference type="GO" id="GO:0008333">
    <property type="term" value="P:endosome to lysosome transport"/>
    <property type="evidence" value="ECO:0007669"/>
    <property type="project" value="TreeGrafter"/>
</dbReference>
<dbReference type="InterPro" id="IPR052070">
    <property type="entry name" value="ESCRT-I_UEV_domain"/>
</dbReference>
<organism evidence="9 10">
    <name type="scientific">Sphaeroforma arctica JP610</name>
    <dbReference type="NCBI Taxonomy" id="667725"/>
    <lineage>
        <taxon>Eukaryota</taxon>
        <taxon>Ichthyosporea</taxon>
        <taxon>Ichthyophonida</taxon>
        <taxon>Sphaeroforma</taxon>
    </lineage>
</organism>
<dbReference type="STRING" id="667725.A0A0L0GGD4"/>
<gene>
    <name evidence="9" type="ORF">SARC_00519</name>
</gene>
<dbReference type="Proteomes" id="UP000054560">
    <property type="component" value="Unassembled WGS sequence"/>
</dbReference>
<comment type="subcellular location">
    <subcellularLocation>
        <location evidence="1">Endosome</location>
    </subcellularLocation>
</comment>
<evidence type="ECO:0000256" key="5">
    <source>
        <dbReference type="ARBA" id="ARBA00022927"/>
    </source>
</evidence>
<dbReference type="Pfam" id="PF05743">
    <property type="entry name" value="UEV"/>
    <property type="match status" value="1"/>
</dbReference>
<dbReference type="InterPro" id="IPR016135">
    <property type="entry name" value="UBQ-conjugating_enzyme/RWD"/>
</dbReference>
<feature type="compositionally biased region" description="Polar residues" evidence="7">
    <location>
        <begin position="148"/>
        <end position="161"/>
    </location>
</feature>
<dbReference type="GO" id="GO:0043130">
    <property type="term" value="F:ubiquitin binding"/>
    <property type="evidence" value="ECO:0007669"/>
    <property type="project" value="TreeGrafter"/>
</dbReference>
<name>A0A0L0GGD4_9EUKA</name>
<feature type="compositionally biased region" description="Low complexity" evidence="7">
    <location>
        <begin position="241"/>
        <end position="250"/>
    </location>
</feature>
<dbReference type="Pfam" id="PF09454">
    <property type="entry name" value="Vps23_core"/>
    <property type="match status" value="1"/>
</dbReference>
<dbReference type="Gene3D" id="3.10.110.10">
    <property type="entry name" value="Ubiquitin Conjugating Enzyme"/>
    <property type="match status" value="1"/>
</dbReference>
<feature type="region of interest" description="Disordered" evidence="7">
    <location>
        <begin position="148"/>
        <end position="255"/>
    </location>
</feature>
<keyword evidence="6" id="KW-0175">Coiled coil</keyword>
<dbReference type="AlphaFoldDB" id="A0A0L0GGD4"/>
<dbReference type="Gene3D" id="6.10.140.820">
    <property type="match status" value="1"/>
</dbReference>
<reference evidence="9 10" key="1">
    <citation type="submission" date="2011-02" db="EMBL/GenBank/DDBJ databases">
        <title>The Genome Sequence of Sphaeroforma arctica JP610.</title>
        <authorList>
            <consortium name="The Broad Institute Genome Sequencing Platform"/>
            <person name="Russ C."/>
            <person name="Cuomo C."/>
            <person name="Young S.K."/>
            <person name="Zeng Q."/>
            <person name="Gargeya S."/>
            <person name="Alvarado L."/>
            <person name="Berlin A."/>
            <person name="Chapman S.B."/>
            <person name="Chen Z."/>
            <person name="Freedman E."/>
            <person name="Gellesch M."/>
            <person name="Goldberg J."/>
            <person name="Griggs A."/>
            <person name="Gujja S."/>
            <person name="Heilman E."/>
            <person name="Heiman D."/>
            <person name="Howarth C."/>
            <person name="Mehta T."/>
            <person name="Neiman D."/>
            <person name="Pearson M."/>
            <person name="Roberts A."/>
            <person name="Saif S."/>
            <person name="Shea T."/>
            <person name="Shenoy N."/>
            <person name="Sisk P."/>
            <person name="Stolte C."/>
            <person name="Sykes S."/>
            <person name="White J."/>
            <person name="Yandava C."/>
            <person name="Burger G."/>
            <person name="Gray M.W."/>
            <person name="Holland P.W.H."/>
            <person name="King N."/>
            <person name="Lang F.B.F."/>
            <person name="Roger A.J."/>
            <person name="Ruiz-Trillo I."/>
            <person name="Haas B."/>
            <person name="Nusbaum C."/>
            <person name="Birren B."/>
        </authorList>
    </citation>
    <scope>NUCLEOTIDE SEQUENCE [LARGE SCALE GENOMIC DNA]</scope>
    <source>
        <strain evidence="9 10">JP610</strain>
    </source>
</reference>
<evidence type="ECO:0000256" key="1">
    <source>
        <dbReference type="ARBA" id="ARBA00004177"/>
    </source>
</evidence>
<dbReference type="eggNOG" id="KOG2391">
    <property type="taxonomic scope" value="Eukaryota"/>
</dbReference>
<dbReference type="EMBL" id="KQ241612">
    <property type="protein sequence ID" value="KNC87378.1"/>
    <property type="molecule type" value="Genomic_DNA"/>
</dbReference>
<feature type="compositionally biased region" description="Pro residues" evidence="7">
    <location>
        <begin position="223"/>
        <end position="233"/>
    </location>
</feature>
<evidence type="ECO:0000313" key="10">
    <source>
        <dbReference type="Proteomes" id="UP000054560"/>
    </source>
</evidence>
<dbReference type="OrthoDB" id="306304at2759"/>
<dbReference type="CDD" id="cd11685">
    <property type="entry name" value="UEV_TSG101-like"/>
    <property type="match status" value="1"/>
</dbReference>
<proteinExistence type="inferred from homology"/>
<dbReference type="SUPFAM" id="SSF54495">
    <property type="entry name" value="UBC-like"/>
    <property type="match status" value="1"/>
</dbReference>
<evidence type="ECO:0000256" key="2">
    <source>
        <dbReference type="ARBA" id="ARBA00009594"/>
    </source>
</evidence>
<comment type="similarity">
    <text evidence="2">Belongs to the ubiquitin-conjugating enzyme family. UEV subfamily.</text>
</comment>
<feature type="compositionally biased region" description="Low complexity" evidence="7">
    <location>
        <begin position="170"/>
        <end position="187"/>
    </location>
</feature>
<accession>A0A0L0GGD4</accession>
<dbReference type="InterPro" id="IPR017916">
    <property type="entry name" value="SB_dom"/>
</dbReference>
<dbReference type="PANTHER" id="PTHR23306">
    <property type="entry name" value="TUMOR SUSCEPTIBILITY GENE 101 PROTEIN-RELATED"/>
    <property type="match status" value="1"/>
</dbReference>
<sequence>MLNPQDAQYVNSQLQMLGYKNHRDVSDDVCRTLTEYPSLKPKTELYTTNDGRSRQLLNLSGTLPIDYRGSRYNIPVVVWLLDVHPEIPPVVFVVPTANMLVKAGQHVDNDGLVYHPYLSSWARGSTLSGLMYYCREVFSLSPPVYARPQNQPSVQRNQSMPPNHGGYGGASSYAAAQPPAGFAAQPPGGFGGYGPPSNFGPPANFGRTLSTSEMATGFKPPASITPPAMPVRPPDIYSATQQQQSAQHKQQPNEQNEVDNAIHDDVLLMSLRSAVADRLSREVPLIDSENSTVMNHELESSSTLSSSSRKLESMLEYITSEEYRIDTQLKEYTRKTAEIKKSLVTMKESEGEEQDLESMTRPKYALYNQLIDAVAKHHAVEDVVYYLGKRLYRKDADDDIFTLDKYMKYIRQLFREEFHHRSTIKVARKEAGLPEYI</sequence>
<dbReference type="RefSeq" id="XP_014161280.1">
    <property type="nucleotide sequence ID" value="XM_014305805.1"/>
</dbReference>
<dbReference type="PROSITE" id="PS51322">
    <property type="entry name" value="UEV"/>
    <property type="match status" value="1"/>
</dbReference>
<feature type="domain" description="UEV" evidence="8">
    <location>
        <begin position="6"/>
        <end position="148"/>
    </location>
</feature>
<keyword evidence="4" id="KW-0967">Endosome</keyword>
<evidence type="ECO:0000256" key="3">
    <source>
        <dbReference type="ARBA" id="ARBA00022448"/>
    </source>
</evidence>
<dbReference type="GO" id="GO:0015031">
    <property type="term" value="P:protein transport"/>
    <property type="evidence" value="ECO:0007669"/>
    <property type="project" value="UniProtKB-KW"/>
</dbReference>
<keyword evidence="5" id="KW-0653">Protein transport</keyword>
<dbReference type="InterPro" id="IPR008883">
    <property type="entry name" value="UEV_N"/>
</dbReference>
<dbReference type="SUPFAM" id="SSF140111">
    <property type="entry name" value="Endosomal sorting complex assembly domain"/>
    <property type="match status" value="1"/>
</dbReference>
<evidence type="ECO:0000256" key="6">
    <source>
        <dbReference type="ARBA" id="ARBA00023054"/>
    </source>
</evidence>
<dbReference type="GO" id="GO:0000813">
    <property type="term" value="C:ESCRT I complex"/>
    <property type="evidence" value="ECO:0007669"/>
    <property type="project" value="TreeGrafter"/>
</dbReference>
<dbReference type="GeneID" id="25901023"/>
<dbReference type="Gene3D" id="6.10.250.370">
    <property type="match status" value="1"/>
</dbReference>
<evidence type="ECO:0000313" key="9">
    <source>
        <dbReference type="EMBL" id="KNC87378.1"/>
    </source>
</evidence>